<organism evidence="3 4">
    <name type="scientific">Vibrio proteolyticus NBRC 13287</name>
    <dbReference type="NCBI Taxonomy" id="1219065"/>
    <lineage>
        <taxon>Bacteria</taxon>
        <taxon>Pseudomonadati</taxon>
        <taxon>Pseudomonadota</taxon>
        <taxon>Gammaproteobacteria</taxon>
        <taxon>Vibrionales</taxon>
        <taxon>Vibrionaceae</taxon>
        <taxon>Vibrio</taxon>
    </lineage>
</organism>
<dbReference type="InterPro" id="IPR000305">
    <property type="entry name" value="GIY-YIG_endonuc"/>
</dbReference>
<dbReference type="EMBL" id="BATJ01000007">
    <property type="protein sequence ID" value="GAD67262.1"/>
    <property type="molecule type" value="Genomic_DNA"/>
</dbReference>
<dbReference type="InterPro" id="IPR035901">
    <property type="entry name" value="GIY-YIG_endonuc_sf"/>
</dbReference>
<gene>
    <name evidence="3" type="ORF">VPR01S_07_00610</name>
</gene>
<dbReference type="Gene3D" id="3.40.1440.10">
    <property type="entry name" value="GIY-YIG endonuclease"/>
    <property type="match status" value="1"/>
</dbReference>
<reference evidence="3 4" key="1">
    <citation type="submission" date="2013-09" db="EMBL/GenBank/DDBJ databases">
        <title>Whole genome shotgun sequence of Vibrio proteolyticus NBRC 13287.</title>
        <authorList>
            <person name="Isaki S."/>
            <person name="Hosoyama A."/>
            <person name="Numata M."/>
            <person name="Hashimoto M."/>
            <person name="Hosoyama Y."/>
            <person name="Tsuchikane K."/>
            <person name="Noguchi M."/>
            <person name="Hirakata S."/>
            <person name="Ichikawa N."/>
            <person name="Ohji S."/>
            <person name="Yamazoe A."/>
            <person name="Fujita N."/>
        </authorList>
    </citation>
    <scope>NUCLEOTIDE SEQUENCE [LARGE SCALE GENOMIC DNA]</scope>
    <source>
        <strain evidence="3 4">NBRC 13287</strain>
    </source>
</reference>
<keyword evidence="4" id="KW-1185">Reference proteome</keyword>
<dbReference type="PROSITE" id="PS50164">
    <property type="entry name" value="GIY_YIG"/>
    <property type="match status" value="1"/>
</dbReference>
<dbReference type="InterPro" id="IPR050190">
    <property type="entry name" value="UPF0213_domain"/>
</dbReference>
<evidence type="ECO:0000313" key="3">
    <source>
        <dbReference type="EMBL" id="GAD67262.1"/>
    </source>
</evidence>
<dbReference type="PANTHER" id="PTHR34477">
    <property type="entry name" value="UPF0213 PROTEIN YHBQ"/>
    <property type="match status" value="1"/>
</dbReference>
<dbReference type="PANTHER" id="PTHR34477:SF1">
    <property type="entry name" value="UPF0213 PROTEIN YHBQ"/>
    <property type="match status" value="1"/>
</dbReference>
<feature type="domain" description="GIY-YIG" evidence="2">
    <location>
        <begin position="3"/>
        <end position="79"/>
    </location>
</feature>
<protein>
    <recommendedName>
        <fullName evidence="2">GIY-YIG domain-containing protein</fullName>
    </recommendedName>
</protein>
<comment type="similarity">
    <text evidence="1">Belongs to the UPF0213 family.</text>
</comment>
<evidence type="ECO:0000313" key="4">
    <source>
        <dbReference type="Proteomes" id="UP000016570"/>
    </source>
</evidence>
<dbReference type="Pfam" id="PF01541">
    <property type="entry name" value="GIY-YIG"/>
    <property type="match status" value="1"/>
</dbReference>
<sequence>MSSLWYIYLIRTQANALYCGITTDVDRRFDQHSRGQGAKALKGRGPLTLEWSVKLTDSRSEALKIEYAIKQLSKAQKEQLVAGQVTLSCLGLI</sequence>
<dbReference type="STRING" id="1219065.VPR01S_07_00610"/>
<dbReference type="Proteomes" id="UP000016570">
    <property type="component" value="Unassembled WGS sequence"/>
</dbReference>
<name>U3A1P5_VIBPR</name>
<comment type="caution">
    <text evidence="3">The sequence shown here is derived from an EMBL/GenBank/DDBJ whole genome shotgun (WGS) entry which is preliminary data.</text>
</comment>
<dbReference type="AlphaFoldDB" id="U3A1P5"/>
<dbReference type="SUPFAM" id="SSF82771">
    <property type="entry name" value="GIY-YIG endonuclease"/>
    <property type="match status" value="1"/>
</dbReference>
<dbReference type="RefSeq" id="WP_021705237.1">
    <property type="nucleotide sequence ID" value="NZ_BATJ01000007.1"/>
</dbReference>
<dbReference type="CDD" id="cd10456">
    <property type="entry name" value="GIY-YIG_UPF0213"/>
    <property type="match status" value="1"/>
</dbReference>
<evidence type="ECO:0000259" key="2">
    <source>
        <dbReference type="PROSITE" id="PS50164"/>
    </source>
</evidence>
<evidence type="ECO:0000256" key="1">
    <source>
        <dbReference type="ARBA" id="ARBA00007435"/>
    </source>
</evidence>
<accession>U3A1P5</accession>
<dbReference type="eggNOG" id="COG2827">
    <property type="taxonomic scope" value="Bacteria"/>
</dbReference>
<proteinExistence type="inferred from homology"/>